<protein>
    <submittedName>
        <fullName evidence="2">Uncharacterized protein</fullName>
    </submittedName>
</protein>
<feature type="compositionally biased region" description="Polar residues" evidence="1">
    <location>
        <begin position="29"/>
        <end position="42"/>
    </location>
</feature>
<name>A0AAD4FB59_9PLEO</name>
<evidence type="ECO:0000256" key="1">
    <source>
        <dbReference type="SAM" id="MobiDB-lite"/>
    </source>
</evidence>
<accession>A0AAD4FB59</accession>
<feature type="region of interest" description="Disordered" evidence="1">
    <location>
        <begin position="1"/>
        <end position="47"/>
    </location>
</feature>
<comment type="caution">
    <text evidence="2">The sequence shown here is derived from an EMBL/GenBank/DDBJ whole genome shotgun (WGS) entry which is preliminary data.</text>
</comment>
<dbReference type="AlphaFoldDB" id="A0AAD4FB59"/>
<dbReference type="EMBL" id="JAANER010000009">
    <property type="protein sequence ID" value="KAG9186381.1"/>
    <property type="molecule type" value="Genomic_DNA"/>
</dbReference>
<evidence type="ECO:0000313" key="2">
    <source>
        <dbReference type="EMBL" id="KAG9186381.1"/>
    </source>
</evidence>
<proteinExistence type="predicted"/>
<dbReference type="Proteomes" id="UP001199106">
    <property type="component" value="Unassembled WGS sequence"/>
</dbReference>
<organism evidence="2 3">
    <name type="scientific">Alternaria panax</name>
    <dbReference type="NCBI Taxonomy" id="48097"/>
    <lineage>
        <taxon>Eukaryota</taxon>
        <taxon>Fungi</taxon>
        <taxon>Dikarya</taxon>
        <taxon>Ascomycota</taxon>
        <taxon>Pezizomycotina</taxon>
        <taxon>Dothideomycetes</taxon>
        <taxon>Pleosporomycetidae</taxon>
        <taxon>Pleosporales</taxon>
        <taxon>Pleosporineae</taxon>
        <taxon>Pleosporaceae</taxon>
        <taxon>Alternaria</taxon>
        <taxon>Alternaria sect. Panax</taxon>
    </lineage>
</organism>
<reference evidence="2" key="1">
    <citation type="submission" date="2021-07" db="EMBL/GenBank/DDBJ databases">
        <title>Genome Resource of American Ginseng Black Spot Pathogen Alternaria panax.</title>
        <authorList>
            <person name="Qiu C."/>
            <person name="Wang W."/>
            <person name="Liu Z."/>
        </authorList>
    </citation>
    <scope>NUCLEOTIDE SEQUENCE</scope>
    <source>
        <strain evidence="2">BNCC115425</strain>
    </source>
</reference>
<gene>
    <name evidence="2" type="ORF">G6011_02937</name>
</gene>
<evidence type="ECO:0000313" key="3">
    <source>
        <dbReference type="Proteomes" id="UP001199106"/>
    </source>
</evidence>
<keyword evidence="3" id="KW-1185">Reference proteome</keyword>
<sequence length="114" mass="12940">MSLLASRGREELEPDDDAHPNLDLVGPEYSTQHEISVESSQPAEAKAATDPLNAFINSMQECEYPHHFHMICKGGVMRMIRHVPRSPNQETDIEIFDAKPMSPELIKSWLDREP</sequence>